<dbReference type="SUPFAM" id="SSF81296">
    <property type="entry name" value="E set domains"/>
    <property type="match status" value="1"/>
</dbReference>
<feature type="compositionally biased region" description="Basic and acidic residues" evidence="3">
    <location>
        <begin position="866"/>
        <end position="881"/>
    </location>
</feature>
<dbReference type="InterPro" id="IPR013783">
    <property type="entry name" value="Ig-like_fold"/>
</dbReference>
<keyword evidence="1 2" id="KW-0040">ANK repeat</keyword>
<evidence type="ECO:0000313" key="7">
    <source>
        <dbReference type="Proteomes" id="UP000054007"/>
    </source>
</evidence>
<feature type="region of interest" description="Disordered" evidence="3">
    <location>
        <begin position="853"/>
        <end position="881"/>
    </location>
</feature>
<feature type="compositionally biased region" description="Polar residues" evidence="3">
    <location>
        <begin position="366"/>
        <end position="376"/>
    </location>
</feature>
<keyword evidence="7" id="KW-1185">Reference proteome</keyword>
<dbReference type="GO" id="GO:0005634">
    <property type="term" value="C:nucleus"/>
    <property type="evidence" value="ECO:0007669"/>
    <property type="project" value="TreeGrafter"/>
</dbReference>
<evidence type="ECO:0000256" key="2">
    <source>
        <dbReference type="PROSITE-ProRule" id="PRU00023"/>
    </source>
</evidence>
<feature type="compositionally biased region" description="Basic and acidic residues" evidence="3">
    <location>
        <begin position="275"/>
        <end position="296"/>
    </location>
</feature>
<dbReference type="SUPFAM" id="SSF48403">
    <property type="entry name" value="Ankyrin repeat"/>
    <property type="match status" value="1"/>
</dbReference>
<dbReference type="AlphaFoldDB" id="A0A0D7BV24"/>
<dbReference type="Pfam" id="PF01833">
    <property type="entry name" value="TIG"/>
    <property type="match status" value="1"/>
</dbReference>
<feature type="compositionally biased region" description="Polar residues" evidence="3">
    <location>
        <begin position="1002"/>
        <end position="1024"/>
    </location>
</feature>
<dbReference type="InterPro" id="IPR002110">
    <property type="entry name" value="Ankyrin_rpt"/>
</dbReference>
<dbReference type="PROSITE" id="PS50297">
    <property type="entry name" value="ANK_REP_REGION"/>
    <property type="match status" value="2"/>
</dbReference>
<gene>
    <name evidence="6" type="ORF">CYLTODRAFT_385171</name>
</gene>
<feature type="compositionally biased region" description="Polar residues" evidence="3">
    <location>
        <begin position="426"/>
        <end position="438"/>
    </location>
</feature>
<dbReference type="InterPro" id="IPR036770">
    <property type="entry name" value="Ankyrin_rpt-contain_sf"/>
</dbReference>
<reference evidence="6 7" key="1">
    <citation type="journal article" date="2015" name="Fungal Genet. Biol.">
        <title>Evolution of novel wood decay mechanisms in Agaricales revealed by the genome sequences of Fistulina hepatica and Cylindrobasidium torrendii.</title>
        <authorList>
            <person name="Floudas D."/>
            <person name="Held B.W."/>
            <person name="Riley R."/>
            <person name="Nagy L.G."/>
            <person name="Koehler G."/>
            <person name="Ransdell A.S."/>
            <person name="Younus H."/>
            <person name="Chow J."/>
            <person name="Chiniquy J."/>
            <person name="Lipzen A."/>
            <person name="Tritt A."/>
            <person name="Sun H."/>
            <person name="Haridas S."/>
            <person name="LaButti K."/>
            <person name="Ohm R.A."/>
            <person name="Kues U."/>
            <person name="Blanchette R.A."/>
            <person name="Grigoriev I.V."/>
            <person name="Minto R.E."/>
            <person name="Hibbett D.S."/>
        </authorList>
    </citation>
    <scope>NUCLEOTIDE SEQUENCE [LARGE SCALE GENOMIC DNA]</scope>
    <source>
        <strain evidence="6 7">FP15055 ss-10</strain>
    </source>
</reference>
<dbReference type="CDD" id="cd00102">
    <property type="entry name" value="IPT"/>
    <property type="match status" value="1"/>
</dbReference>
<dbReference type="Pfam" id="PF12796">
    <property type="entry name" value="Ank_2"/>
    <property type="match status" value="1"/>
</dbReference>
<protein>
    <recommendedName>
        <fullName evidence="5">IPT/TIG domain-containing protein</fullName>
    </recommendedName>
</protein>
<keyword evidence="4" id="KW-0472">Membrane</keyword>
<feature type="region of interest" description="Disordered" evidence="3">
    <location>
        <begin position="349"/>
        <end position="485"/>
    </location>
</feature>
<dbReference type="PANTHER" id="PTHR23335:SF1">
    <property type="entry name" value="CALMODULIN-BINDING TRANSCRIPTION ACTIVATOR, ISOFORM F"/>
    <property type="match status" value="1"/>
</dbReference>
<evidence type="ECO:0000256" key="4">
    <source>
        <dbReference type="SAM" id="Phobius"/>
    </source>
</evidence>
<feature type="domain" description="IPT/TIG" evidence="5">
    <location>
        <begin position="539"/>
        <end position="628"/>
    </location>
</feature>
<dbReference type="Gene3D" id="1.25.40.20">
    <property type="entry name" value="Ankyrin repeat-containing domain"/>
    <property type="match status" value="1"/>
</dbReference>
<feature type="region of interest" description="Disordered" evidence="3">
    <location>
        <begin position="267"/>
        <end position="296"/>
    </location>
</feature>
<dbReference type="InterPro" id="IPR002909">
    <property type="entry name" value="IPT_dom"/>
</dbReference>
<dbReference type="GO" id="GO:0003690">
    <property type="term" value="F:double-stranded DNA binding"/>
    <property type="evidence" value="ECO:0007669"/>
    <property type="project" value="TreeGrafter"/>
</dbReference>
<feature type="repeat" description="ANK" evidence="2">
    <location>
        <begin position="771"/>
        <end position="803"/>
    </location>
</feature>
<organism evidence="6 7">
    <name type="scientific">Cylindrobasidium torrendii FP15055 ss-10</name>
    <dbReference type="NCBI Taxonomy" id="1314674"/>
    <lineage>
        <taxon>Eukaryota</taxon>
        <taxon>Fungi</taxon>
        <taxon>Dikarya</taxon>
        <taxon>Basidiomycota</taxon>
        <taxon>Agaricomycotina</taxon>
        <taxon>Agaricomycetes</taxon>
        <taxon>Agaricomycetidae</taxon>
        <taxon>Agaricales</taxon>
        <taxon>Marasmiineae</taxon>
        <taxon>Physalacriaceae</taxon>
        <taxon>Cylindrobasidium</taxon>
    </lineage>
</organism>
<dbReference type="SMART" id="SM00248">
    <property type="entry name" value="ANK"/>
    <property type="match status" value="2"/>
</dbReference>
<feature type="compositionally biased region" description="Basic and acidic residues" evidence="3">
    <location>
        <begin position="31"/>
        <end position="44"/>
    </location>
</feature>
<feature type="repeat" description="ANK" evidence="2">
    <location>
        <begin position="738"/>
        <end position="770"/>
    </location>
</feature>
<feature type="region of interest" description="Disordered" evidence="3">
    <location>
        <begin position="984"/>
        <end position="1024"/>
    </location>
</feature>
<sequence length="1091" mass="118618">MSVSSPTTNSRSPSPRTPDDSDSFDIAQQDFDIHSWYDQSKDTSFRQPSDGSFGMPKPEDDAMLQLDDLIESHAYDDSTSLGVDSSFTRLGMAHLGIPDFASSGPPSAFQTAPSFLPQLPPTTMSVTKPLPPPVTASPRRQDAQAGSHKVVFPPRESCVNLPVMFPSIPENGTKSRVETQVRVTVDLADHSASADPHKYDRVGSWNWLKLPPGTATKRRTRKQGKIDPDPLDVLHLSVSVTCASPPHNPVVSCTSCRAREAKRVAKKLAARVRPARSDSDSGDDPSKRSSKPKEDTSSIIQFNCSEVVDFSTGSVVLPLRITCYCRHHREKVGFHVHFTMMDHTGRIVGAGSSRPIMITDDHKTSTAKQNDINTPFATRDYEWSQLPASGDSPVEARAPSKRKKEQAAKRGKPYDASAKPSRYVDAQSSEPSPAVSQATLPSTRSPTPPSFLPLDPALASQPPPLHFSSFDSESSPDGLITPADINMSSAATDSDFSVPSPESIPLLAPPPPVMIPSHPNPIPYLFFEPSLSASVPSSLPTIHRMVPNCGPTHGGIEVTILGSNFHPTMTLNCIFGDVAASSTQRWSENTLVCVLPPRDSPGVVSVWFDGFPKQEEQNGGPPALFTYSDESDRALMELALQVVGLKMTGKIEEAKNVAMRIVGSAGDSSANGSTNAPNAMQLSNTVVHDLRPLLHSRAGESENFESVMVDFLAVIDTPLEDATSAIATRKALSHASSSGQTLLHLAAFLGFETLVRFLVARGIELDARDRNGYTALHFASVVGHSGIVAALVDAGADLEIVNATGKTAVEIGREGLFEGLLTTPAQIARSREMEDEEEAAWGDDEDDVPVVRRSTARAVPRHRRSRNDLRQRVRAPSPEKDKKDKRILFADFHEPPSFTELLQKTFAQLPGSPQLPNLPHIKGIPAVNWQALPLQIPVLPVMIPYIPALPTIFGQGAVDGKGKFDGVELRRAWERWLVTAGAMKQSEVEPPPQYTPRAEPEASSSKTAEAPSESSSKTVGPSRQFGYNTVEMTEQDMSAYTYTPKSQKKHDRMLLLFWLPILIISLIWACHNGFRFAFSALRGIVRTGMRI</sequence>
<dbReference type="GO" id="GO:0006357">
    <property type="term" value="P:regulation of transcription by RNA polymerase II"/>
    <property type="evidence" value="ECO:0007669"/>
    <property type="project" value="TreeGrafter"/>
</dbReference>
<dbReference type="InterPro" id="IPR057962">
    <property type="entry name" value="SPT23_MGA2_DBD"/>
</dbReference>
<evidence type="ECO:0000256" key="1">
    <source>
        <dbReference type="ARBA" id="ARBA00023043"/>
    </source>
</evidence>
<evidence type="ECO:0000313" key="6">
    <source>
        <dbReference type="EMBL" id="KIY74353.1"/>
    </source>
</evidence>
<proteinExistence type="predicted"/>
<feature type="transmembrane region" description="Helical" evidence="4">
    <location>
        <begin position="1054"/>
        <end position="1074"/>
    </location>
</feature>
<dbReference type="PROSITE" id="PS50088">
    <property type="entry name" value="ANK_REPEAT"/>
    <property type="match status" value="2"/>
</dbReference>
<feature type="region of interest" description="Disordered" evidence="3">
    <location>
        <begin position="1"/>
        <end position="60"/>
    </location>
</feature>
<dbReference type="EMBL" id="KN880431">
    <property type="protein sequence ID" value="KIY74353.1"/>
    <property type="molecule type" value="Genomic_DNA"/>
</dbReference>
<evidence type="ECO:0000259" key="5">
    <source>
        <dbReference type="SMART" id="SM00429"/>
    </source>
</evidence>
<keyword evidence="4" id="KW-1133">Transmembrane helix</keyword>
<accession>A0A0D7BV24</accession>
<keyword evidence="4" id="KW-0812">Transmembrane</keyword>
<dbReference type="InterPro" id="IPR014756">
    <property type="entry name" value="Ig_E-set"/>
</dbReference>
<dbReference type="STRING" id="1314674.A0A0D7BV24"/>
<dbReference type="Pfam" id="PF25603">
    <property type="entry name" value="SPT23_MGA2_DBD"/>
    <property type="match status" value="1"/>
</dbReference>
<dbReference type="Proteomes" id="UP000054007">
    <property type="component" value="Unassembled WGS sequence"/>
</dbReference>
<name>A0A0D7BV24_9AGAR</name>
<dbReference type="SMART" id="SM00429">
    <property type="entry name" value="IPT"/>
    <property type="match status" value="1"/>
</dbReference>
<dbReference type="Gene3D" id="2.60.40.10">
    <property type="entry name" value="Immunoglobulins"/>
    <property type="match status" value="1"/>
</dbReference>
<feature type="compositionally biased region" description="Low complexity" evidence="3">
    <location>
        <begin position="1"/>
        <end position="14"/>
    </location>
</feature>
<dbReference type="PANTHER" id="PTHR23335">
    <property type="entry name" value="CALMODULIN-BINDING TRANSCRIPTION ACTIVATOR CAMTA"/>
    <property type="match status" value="1"/>
</dbReference>
<evidence type="ECO:0000256" key="3">
    <source>
        <dbReference type="SAM" id="MobiDB-lite"/>
    </source>
</evidence>
<dbReference type="GO" id="GO:0003712">
    <property type="term" value="F:transcription coregulator activity"/>
    <property type="evidence" value="ECO:0007669"/>
    <property type="project" value="TreeGrafter"/>
</dbReference>
<dbReference type="OrthoDB" id="71307at2759"/>